<dbReference type="AlphaFoldDB" id="A0A0L6VRY1"/>
<keyword evidence="2" id="KW-1185">Reference proteome</keyword>
<dbReference type="EMBL" id="LAVV01001710">
    <property type="protein sequence ID" value="KNZ63372.1"/>
    <property type="molecule type" value="Genomic_DNA"/>
</dbReference>
<proteinExistence type="predicted"/>
<gene>
    <name evidence="1" type="ORF">VP01_1153g4</name>
</gene>
<evidence type="ECO:0000313" key="2">
    <source>
        <dbReference type="Proteomes" id="UP000037035"/>
    </source>
</evidence>
<name>A0A0L6VRY1_9BASI</name>
<dbReference type="VEuPathDB" id="FungiDB:VP01_1153g4"/>
<reference evidence="1 2" key="1">
    <citation type="submission" date="2015-08" db="EMBL/GenBank/DDBJ databases">
        <title>Next Generation Sequencing and Analysis of the Genome of Puccinia sorghi L Schw, the Causal Agent of Maize Common Rust.</title>
        <authorList>
            <person name="Rochi L."/>
            <person name="Burguener G."/>
            <person name="Darino M."/>
            <person name="Turjanski A."/>
            <person name="Kreff E."/>
            <person name="Dieguez M.J."/>
            <person name="Sacco F."/>
        </authorList>
    </citation>
    <scope>NUCLEOTIDE SEQUENCE [LARGE SCALE GENOMIC DNA]</scope>
    <source>
        <strain evidence="1 2">RO10H11247</strain>
    </source>
</reference>
<protein>
    <submittedName>
        <fullName evidence="1">Uncharacterized protein</fullName>
    </submittedName>
</protein>
<comment type="caution">
    <text evidence="1">The sequence shown here is derived from an EMBL/GenBank/DDBJ whole genome shotgun (WGS) entry which is preliminary data.</text>
</comment>
<sequence>MKHRRDSTGSRILLKKFDIKLPKGAQTTHGRQLAASKKRINIKTEPREPSKFEKILPAGVASEKNDQNSKKIKANGNCGFRVIAWALGHEFYLNEGFLYEIKRVAQRIVHLMAEVYNMPVFYYVKYWSQAFFLSTNLPNNNPIFIGLTESQNSVVLKIKDENLFPVAQLEKNWEQIATPEAMQCKSRYLSCFELTQRLKLETDFEKL</sequence>
<evidence type="ECO:0000313" key="1">
    <source>
        <dbReference type="EMBL" id="KNZ63372.1"/>
    </source>
</evidence>
<accession>A0A0L6VRY1</accession>
<organism evidence="1 2">
    <name type="scientific">Puccinia sorghi</name>
    <dbReference type="NCBI Taxonomy" id="27349"/>
    <lineage>
        <taxon>Eukaryota</taxon>
        <taxon>Fungi</taxon>
        <taxon>Dikarya</taxon>
        <taxon>Basidiomycota</taxon>
        <taxon>Pucciniomycotina</taxon>
        <taxon>Pucciniomycetes</taxon>
        <taxon>Pucciniales</taxon>
        <taxon>Pucciniaceae</taxon>
        <taxon>Puccinia</taxon>
    </lineage>
</organism>
<dbReference type="Proteomes" id="UP000037035">
    <property type="component" value="Unassembled WGS sequence"/>
</dbReference>